<evidence type="ECO:0000259" key="1">
    <source>
        <dbReference type="SMART" id="SM00849"/>
    </source>
</evidence>
<gene>
    <name evidence="2" type="ORF">H9838_08080</name>
</gene>
<dbReference type="Pfam" id="PF12706">
    <property type="entry name" value="Lactamase_B_2"/>
    <property type="match status" value="1"/>
</dbReference>
<feature type="domain" description="Metallo-beta-lactamase" evidence="1">
    <location>
        <begin position="12"/>
        <end position="188"/>
    </location>
</feature>
<comment type="caution">
    <text evidence="2">The sequence shown here is derived from an EMBL/GenBank/DDBJ whole genome shotgun (WGS) entry which is preliminary data.</text>
</comment>
<dbReference type="EMBL" id="DXDU01000128">
    <property type="protein sequence ID" value="HIY27110.1"/>
    <property type="molecule type" value="Genomic_DNA"/>
</dbReference>
<evidence type="ECO:0000313" key="2">
    <source>
        <dbReference type="EMBL" id="HIY27110.1"/>
    </source>
</evidence>
<dbReference type="InterPro" id="IPR036866">
    <property type="entry name" value="RibonucZ/Hydroxyglut_hydro"/>
</dbReference>
<protein>
    <submittedName>
        <fullName evidence="2">MBL fold metallo-hydrolase</fullName>
    </submittedName>
</protein>
<sequence>MARLCPLFSGSAGNSYYVGNRSRGVLIDAGRSAKQLEGMLRLCGIDPLAVEGVLVTHEHSDHVAGLRVFAKKFGLPVYGSQGTLEVLRQSLAGLTLRPVEQGMELGGMQVWSFPLSHDSAQPTGYRLRTGDGRVFALATDTGTLLEETLEGLWGADLAVVESNHDKEMLRLGGYPLPLKRRILSERGHLSNEDCAGLLPRLLGAGTRRFLLAHLSHENNTPDLAYQAALGALVQAGYVPEVDFLLKTAPPENRTGKSFLF</sequence>
<reference evidence="2" key="1">
    <citation type="journal article" date="2021" name="PeerJ">
        <title>Extensive microbial diversity within the chicken gut microbiome revealed by metagenomics and culture.</title>
        <authorList>
            <person name="Gilroy R."/>
            <person name="Ravi A."/>
            <person name="Getino M."/>
            <person name="Pursley I."/>
            <person name="Horton D.L."/>
            <person name="Alikhan N.F."/>
            <person name="Baker D."/>
            <person name="Gharbi K."/>
            <person name="Hall N."/>
            <person name="Watson M."/>
            <person name="Adriaenssens E.M."/>
            <person name="Foster-Nyarko E."/>
            <person name="Jarju S."/>
            <person name="Secka A."/>
            <person name="Antonio M."/>
            <person name="Oren A."/>
            <person name="Chaudhuri R.R."/>
            <person name="La Ragione R."/>
            <person name="Hildebrand F."/>
            <person name="Pallen M.J."/>
        </authorList>
    </citation>
    <scope>NUCLEOTIDE SEQUENCE</scope>
    <source>
        <strain evidence="2">1282</strain>
    </source>
</reference>
<dbReference type="InterPro" id="IPR052533">
    <property type="entry name" value="WalJ/YycJ-like"/>
</dbReference>
<dbReference type="PANTHER" id="PTHR47619:SF1">
    <property type="entry name" value="EXODEOXYRIBONUCLEASE WALJ"/>
    <property type="match status" value="1"/>
</dbReference>
<dbReference type="SUPFAM" id="SSF56281">
    <property type="entry name" value="Metallo-hydrolase/oxidoreductase"/>
    <property type="match status" value="1"/>
</dbReference>
<evidence type="ECO:0000313" key="3">
    <source>
        <dbReference type="Proteomes" id="UP000823915"/>
    </source>
</evidence>
<accession>A0A9D1YE86</accession>
<organism evidence="2 3">
    <name type="scientific">Candidatus Acutalibacter pullistercoris</name>
    <dbReference type="NCBI Taxonomy" id="2838418"/>
    <lineage>
        <taxon>Bacteria</taxon>
        <taxon>Bacillati</taxon>
        <taxon>Bacillota</taxon>
        <taxon>Clostridia</taxon>
        <taxon>Eubacteriales</taxon>
        <taxon>Acutalibacteraceae</taxon>
        <taxon>Acutalibacter</taxon>
    </lineage>
</organism>
<reference evidence="2" key="2">
    <citation type="submission" date="2021-04" db="EMBL/GenBank/DDBJ databases">
        <authorList>
            <person name="Gilroy R."/>
        </authorList>
    </citation>
    <scope>NUCLEOTIDE SEQUENCE</scope>
    <source>
        <strain evidence="2">1282</strain>
    </source>
</reference>
<dbReference type="PANTHER" id="PTHR47619">
    <property type="entry name" value="METALLO-HYDROLASE YYCJ-RELATED"/>
    <property type="match status" value="1"/>
</dbReference>
<dbReference type="InterPro" id="IPR001279">
    <property type="entry name" value="Metallo-B-lactamas"/>
</dbReference>
<dbReference type="AlphaFoldDB" id="A0A9D1YE86"/>
<dbReference type="Proteomes" id="UP000823915">
    <property type="component" value="Unassembled WGS sequence"/>
</dbReference>
<proteinExistence type="predicted"/>
<dbReference type="Gene3D" id="3.60.15.10">
    <property type="entry name" value="Ribonuclease Z/Hydroxyacylglutathione hydrolase-like"/>
    <property type="match status" value="1"/>
</dbReference>
<name>A0A9D1YE86_9FIRM</name>
<dbReference type="SMART" id="SM00849">
    <property type="entry name" value="Lactamase_B"/>
    <property type="match status" value="1"/>
</dbReference>